<keyword evidence="5" id="KW-1185">Reference proteome</keyword>
<evidence type="ECO:0000313" key="5">
    <source>
        <dbReference type="Proteomes" id="UP000027331"/>
    </source>
</evidence>
<proteinExistence type="predicted"/>
<dbReference type="Pfam" id="PF13424">
    <property type="entry name" value="TPR_12"/>
    <property type="match status" value="1"/>
</dbReference>
<dbReference type="PATRIC" id="fig|1481663.12.peg.3319"/>
<sequence>MKRMLAVGVILALSGCVTVTETSDIAAQSDPTEMAEARIALGLGYLENGSMIKARENLEKALQHAPDYYRSQLSMAHYFEMVGENDSARKMYQSALNQHPKNGNVLNNFGTFLCKQGEYDTADQYFRRAVEQPYYYLISASYENAALCALKAGKNDNAREYFKRAVDHDPNRLMSILQLTKMEIDAGDYTQARLRLMALNQRYGYQKASLKLLVELEKRAGNSALEQKYQALLEAQS</sequence>
<dbReference type="InterPro" id="IPR003107">
    <property type="entry name" value="HAT"/>
</dbReference>
<dbReference type="OrthoDB" id="9814042at2"/>
<dbReference type="RefSeq" id="WP_055035716.1">
    <property type="nucleotide sequence ID" value="NZ_CP046820.1"/>
</dbReference>
<feature type="repeat" description="TPR" evidence="1">
    <location>
        <begin position="139"/>
        <end position="172"/>
    </location>
</feature>
<dbReference type="EMBL" id="JJMN01000010">
    <property type="protein sequence ID" value="KDO15415.1"/>
    <property type="molecule type" value="Genomic_DNA"/>
</dbReference>
<dbReference type="SMART" id="SM00386">
    <property type="entry name" value="HAT"/>
    <property type="match status" value="3"/>
</dbReference>
<dbReference type="SMART" id="SM00028">
    <property type="entry name" value="TPR"/>
    <property type="match status" value="4"/>
</dbReference>
<reference evidence="4 6" key="2">
    <citation type="journal article" date="2015" name="Genome Biol. Evol.">
        <title>The Dynamics of Genetic Interactions between Vibrio metoecus and Vibrio cholerae, Two Close Relatives Co-Occurring in the Environment.</title>
        <authorList>
            <person name="Orata F.D."/>
            <person name="Kirchberger P.C."/>
            <person name="Meheust R."/>
            <person name="Barlow E.J."/>
            <person name="Tarr C.L."/>
            <person name="Boucher Y."/>
        </authorList>
    </citation>
    <scope>NUCLEOTIDE SEQUENCE [LARGE SCALE GENOMIC DNA]</scope>
    <source>
        <strain evidence="4 6">YB5B04</strain>
    </source>
</reference>
<organism evidence="4 6">
    <name type="scientific">Vibrio metoecus</name>
    <dbReference type="NCBI Taxonomy" id="1481663"/>
    <lineage>
        <taxon>Bacteria</taxon>
        <taxon>Pseudomonadati</taxon>
        <taxon>Pseudomonadota</taxon>
        <taxon>Gammaproteobacteria</taxon>
        <taxon>Vibrionales</taxon>
        <taxon>Vibrionaceae</taxon>
        <taxon>Vibrio</taxon>
    </lineage>
</organism>
<dbReference type="PANTHER" id="PTHR44917">
    <property type="entry name" value="PROTEIN HIGH CHLOROPHYLL FLUORESCENT 107"/>
    <property type="match status" value="1"/>
</dbReference>
<dbReference type="InterPro" id="IPR013360">
    <property type="entry name" value="Pilus_4_PilW"/>
</dbReference>
<dbReference type="Proteomes" id="UP000027331">
    <property type="component" value="Unassembled WGS sequence"/>
</dbReference>
<reference evidence="3 5" key="1">
    <citation type="submission" date="2014-04" db="EMBL/GenBank/DDBJ databases">
        <title>Vibrio metecus sp. nov., a close relative of Vibrio cholerae isolated from coastal brackish ponds and clinical specimens.</title>
        <authorList>
            <person name="Kirchberger P.C."/>
            <person name="Turnsek M."/>
            <person name="Hunt D.E."/>
            <person name="Haley B.J."/>
            <person name="Colwell R."/>
            <person name="Polz M.F."/>
            <person name="Tarr C.L."/>
            <person name="Boucher Y."/>
        </authorList>
    </citation>
    <scope>NUCLEOTIDE SEQUENCE [LARGE SCALE GENOMIC DNA]</scope>
    <source>
        <strain evidence="3">OP3H</strain>
        <strain evidence="5">PPCK-2014</strain>
    </source>
</reference>
<dbReference type="InterPro" id="IPR011990">
    <property type="entry name" value="TPR-like_helical_dom_sf"/>
</dbReference>
<evidence type="ECO:0000256" key="2">
    <source>
        <dbReference type="SAM" id="SignalP"/>
    </source>
</evidence>
<dbReference type="GO" id="GO:0006397">
    <property type="term" value="P:mRNA processing"/>
    <property type="evidence" value="ECO:0007669"/>
    <property type="project" value="InterPro"/>
</dbReference>
<dbReference type="InterPro" id="IPR019734">
    <property type="entry name" value="TPR_rpt"/>
</dbReference>
<feature type="signal peptide" evidence="2">
    <location>
        <begin position="1"/>
        <end position="19"/>
    </location>
</feature>
<keyword evidence="2" id="KW-0732">Signal</keyword>
<dbReference type="NCBIfam" id="TIGR02521">
    <property type="entry name" value="type_IV_pilW"/>
    <property type="match status" value="1"/>
</dbReference>
<dbReference type="EMBL" id="LBGP01000007">
    <property type="protein sequence ID" value="KQB03244.1"/>
    <property type="molecule type" value="Genomic_DNA"/>
</dbReference>
<evidence type="ECO:0000256" key="1">
    <source>
        <dbReference type="PROSITE-ProRule" id="PRU00339"/>
    </source>
</evidence>
<dbReference type="PROSITE" id="PS50005">
    <property type="entry name" value="TPR"/>
    <property type="match status" value="2"/>
</dbReference>
<dbReference type="SUPFAM" id="SSF48452">
    <property type="entry name" value="TPR-like"/>
    <property type="match status" value="1"/>
</dbReference>
<feature type="chain" id="PRO_5009741252" evidence="2">
    <location>
        <begin position="20"/>
        <end position="237"/>
    </location>
</feature>
<protein>
    <submittedName>
        <fullName evidence="4">Pilus assembly protein PilW</fullName>
    </submittedName>
</protein>
<evidence type="ECO:0000313" key="3">
    <source>
        <dbReference type="EMBL" id="KDO15415.1"/>
    </source>
</evidence>
<accession>A0A067BF86</accession>
<name>A0A067BF86_VIBMT</name>
<dbReference type="AlphaFoldDB" id="A0A067BF86"/>
<dbReference type="PANTHER" id="PTHR44917:SF1">
    <property type="entry name" value="PROTEIN HIGH CHLOROPHYLL FLUORESCENT 107"/>
    <property type="match status" value="1"/>
</dbReference>
<dbReference type="Gene3D" id="1.25.40.10">
    <property type="entry name" value="Tetratricopeptide repeat domain"/>
    <property type="match status" value="1"/>
</dbReference>
<dbReference type="InterPro" id="IPR044624">
    <property type="entry name" value="Mbb1-like"/>
</dbReference>
<keyword evidence="1" id="KW-0802">TPR repeat</keyword>
<gene>
    <name evidence="3" type="ORF">DP83_05930</name>
    <name evidence="4" type="ORF">XV92_04015</name>
</gene>
<feature type="repeat" description="TPR" evidence="1">
    <location>
        <begin position="35"/>
        <end position="68"/>
    </location>
</feature>
<comment type="caution">
    <text evidence="4">The sequence shown here is derived from an EMBL/GenBank/DDBJ whole genome shotgun (WGS) entry which is preliminary data.</text>
</comment>
<evidence type="ECO:0000313" key="6">
    <source>
        <dbReference type="Proteomes" id="UP000050491"/>
    </source>
</evidence>
<evidence type="ECO:0000313" key="4">
    <source>
        <dbReference type="EMBL" id="KQB03244.1"/>
    </source>
</evidence>
<dbReference type="Proteomes" id="UP000050491">
    <property type="component" value="Unassembled WGS sequence"/>
</dbReference>
<dbReference type="PROSITE" id="PS51257">
    <property type="entry name" value="PROKAR_LIPOPROTEIN"/>
    <property type="match status" value="1"/>
</dbReference>
<dbReference type="GO" id="GO:0003729">
    <property type="term" value="F:mRNA binding"/>
    <property type="evidence" value="ECO:0007669"/>
    <property type="project" value="InterPro"/>
</dbReference>